<sequence>MADHSEISDPKGESLMEKIAQLKHDSVSASAFGEMADHSEISDPKGESLMEKIADKLNVDDSSSSDSDSAKKPSSSPPSVKPKATPSTSSMKAKIYRMFGREKPVHKVFGGGKRVYVLESVFGEMADHVEISDSKGESLMEKVTGKLNVDNLSLSDSDSAKKLASSPPSVKPKTTSPTFSMKAKIYRMFGREKPVQKVSYAADIFLWRNKKISAGVLGAATAMWVLFELLEYHLLTLVCHLLILALAILFLWSNASKFINKSPPRIPEVHLPEEQFLEFASALRIEINRALVVLRDIASGRDLKKFVAVIAGLWVLSLLGSCCNFLTLFYIAFVLLHTVPVLYEKYEDQIDPLAEKAMMEIKKQYAVFDEKVLSKIPRGALKDKKRA</sequence>
<dbReference type="GO" id="GO:0009617">
    <property type="term" value="P:response to bacterium"/>
    <property type="evidence" value="ECO:0007669"/>
    <property type="project" value="InterPro"/>
</dbReference>
<proteinExistence type="predicted"/>
<evidence type="ECO:0000313" key="9">
    <source>
        <dbReference type="EMBL" id="KAF7152260.1"/>
    </source>
</evidence>
<dbReference type="GO" id="GO:0005789">
    <property type="term" value="C:endoplasmic reticulum membrane"/>
    <property type="evidence" value="ECO:0007669"/>
    <property type="project" value="UniProtKB-SubCell"/>
</dbReference>
<dbReference type="PANTHER" id="PTHR10994">
    <property type="entry name" value="RETICULON"/>
    <property type="match status" value="1"/>
</dbReference>
<feature type="region of interest" description="Disordered" evidence="7">
    <location>
        <begin position="1"/>
        <end position="22"/>
    </location>
</feature>
<evidence type="ECO:0000256" key="4">
    <source>
        <dbReference type="ARBA" id="ARBA00022989"/>
    </source>
</evidence>
<dbReference type="Pfam" id="PF02453">
    <property type="entry name" value="Reticulon"/>
    <property type="match status" value="1"/>
</dbReference>
<keyword evidence="3 6" id="KW-0256">Endoplasmic reticulum</keyword>
<keyword evidence="4 6" id="KW-1133">Transmembrane helix</keyword>
<keyword evidence="2 6" id="KW-0812">Transmembrane</keyword>
<accession>A0A834LTW4</accession>
<dbReference type="AlphaFoldDB" id="A0A834LTW4"/>
<keyword evidence="10" id="KW-1185">Reference proteome</keyword>
<evidence type="ECO:0000256" key="7">
    <source>
        <dbReference type="SAM" id="MobiDB-lite"/>
    </source>
</evidence>
<dbReference type="PANTHER" id="PTHR10994:SF193">
    <property type="entry name" value="RETICULON-LIKE PROTEIN"/>
    <property type="match status" value="1"/>
</dbReference>
<feature type="transmembrane region" description="Helical" evidence="6">
    <location>
        <begin position="233"/>
        <end position="252"/>
    </location>
</feature>
<dbReference type="PROSITE" id="PS50845">
    <property type="entry name" value="RETICULON"/>
    <property type="match status" value="1"/>
</dbReference>
<evidence type="ECO:0000256" key="5">
    <source>
        <dbReference type="ARBA" id="ARBA00023136"/>
    </source>
</evidence>
<evidence type="ECO:0000259" key="8">
    <source>
        <dbReference type="PROSITE" id="PS50845"/>
    </source>
</evidence>
<dbReference type="InterPro" id="IPR045064">
    <property type="entry name" value="Reticulon-like"/>
</dbReference>
<evidence type="ECO:0000256" key="3">
    <source>
        <dbReference type="ARBA" id="ARBA00022824"/>
    </source>
</evidence>
<feature type="region of interest" description="Disordered" evidence="7">
    <location>
        <begin position="30"/>
        <end position="49"/>
    </location>
</feature>
<evidence type="ECO:0000256" key="6">
    <source>
        <dbReference type="RuleBase" id="RU363132"/>
    </source>
</evidence>
<feature type="compositionally biased region" description="Low complexity" evidence="7">
    <location>
        <begin position="60"/>
        <end position="74"/>
    </location>
</feature>
<reference evidence="9" key="1">
    <citation type="submission" date="2019-11" db="EMBL/GenBank/DDBJ databases">
        <authorList>
            <person name="Liu Y."/>
            <person name="Hou J."/>
            <person name="Li T.-Q."/>
            <person name="Guan C.-H."/>
            <person name="Wu X."/>
            <person name="Wu H.-Z."/>
            <person name="Ling F."/>
            <person name="Zhang R."/>
            <person name="Shi X.-G."/>
            <person name="Ren J.-P."/>
            <person name="Chen E.-F."/>
            <person name="Sun J.-M."/>
        </authorList>
    </citation>
    <scope>NUCLEOTIDE SEQUENCE</scope>
    <source>
        <strain evidence="9">Adult_tree_wgs_1</strain>
        <tissue evidence="9">Leaves</tissue>
    </source>
</reference>
<name>A0A834LTW4_RHOSS</name>
<feature type="region of interest" description="Disordered" evidence="7">
    <location>
        <begin position="54"/>
        <end position="90"/>
    </location>
</feature>
<comment type="caution">
    <text evidence="9">The sequence shown here is derived from an EMBL/GenBank/DDBJ whole genome shotgun (WGS) entry which is preliminary data.</text>
</comment>
<protein>
    <recommendedName>
        <fullName evidence="6">Reticulon-like protein</fullName>
    </recommendedName>
</protein>
<feature type="compositionally biased region" description="Basic and acidic residues" evidence="7">
    <location>
        <begin position="35"/>
        <end position="49"/>
    </location>
</feature>
<feature type="transmembrane region" description="Helical" evidence="6">
    <location>
        <begin position="306"/>
        <end position="336"/>
    </location>
</feature>
<keyword evidence="5 6" id="KW-0472">Membrane</keyword>
<gene>
    <name evidence="9" type="ORF">RHSIM_Rhsim01G0167600</name>
</gene>
<dbReference type="EMBL" id="WJXA01000001">
    <property type="protein sequence ID" value="KAF7152260.1"/>
    <property type="molecule type" value="Genomic_DNA"/>
</dbReference>
<organism evidence="9 10">
    <name type="scientific">Rhododendron simsii</name>
    <name type="common">Sims's rhododendron</name>
    <dbReference type="NCBI Taxonomy" id="118357"/>
    <lineage>
        <taxon>Eukaryota</taxon>
        <taxon>Viridiplantae</taxon>
        <taxon>Streptophyta</taxon>
        <taxon>Embryophyta</taxon>
        <taxon>Tracheophyta</taxon>
        <taxon>Spermatophyta</taxon>
        <taxon>Magnoliopsida</taxon>
        <taxon>eudicotyledons</taxon>
        <taxon>Gunneridae</taxon>
        <taxon>Pentapetalae</taxon>
        <taxon>asterids</taxon>
        <taxon>Ericales</taxon>
        <taxon>Ericaceae</taxon>
        <taxon>Ericoideae</taxon>
        <taxon>Rhodoreae</taxon>
        <taxon>Rhododendron</taxon>
    </lineage>
</organism>
<dbReference type="OrthoDB" id="567788at2759"/>
<evidence type="ECO:0000256" key="1">
    <source>
        <dbReference type="ARBA" id="ARBA00004477"/>
    </source>
</evidence>
<comment type="subcellular location">
    <subcellularLocation>
        <location evidence="1 6">Endoplasmic reticulum membrane</location>
        <topology evidence="1 6">Multi-pass membrane protein</topology>
    </subcellularLocation>
</comment>
<feature type="domain" description="Reticulon" evidence="8">
    <location>
        <begin position="201"/>
        <end position="387"/>
    </location>
</feature>
<dbReference type="InterPro" id="IPR003388">
    <property type="entry name" value="Reticulon"/>
</dbReference>
<evidence type="ECO:0000256" key="2">
    <source>
        <dbReference type="ARBA" id="ARBA00022692"/>
    </source>
</evidence>
<dbReference type="Proteomes" id="UP000626092">
    <property type="component" value="Unassembled WGS sequence"/>
</dbReference>
<feature type="compositionally biased region" description="Low complexity" evidence="7">
    <location>
        <begin position="81"/>
        <end position="90"/>
    </location>
</feature>
<evidence type="ECO:0000313" key="10">
    <source>
        <dbReference type="Proteomes" id="UP000626092"/>
    </source>
</evidence>